<dbReference type="RefSeq" id="WP_270122748.1">
    <property type="nucleotide sequence ID" value="NZ_BAAAOM010000005.1"/>
</dbReference>
<gene>
    <name evidence="8" type="ORF">J2S69_001966</name>
    <name evidence="7" type="ORF">O2L01_14895</name>
</gene>
<keyword evidence="2" id="KW-0479">Metal-binding</keyword>
<reference evidence="7" key="1">
    <citation type="submission" date="2022-12" db="EMBL/GenBank/DDBJ databases">
        <title>Gycomyces niveus sp.nov., a novel actinomycete isolated from soil in Shouguang.</title>
        <authorList>
            <person name="Yang X."/>
        </authorList>
    </citation>
    <scope>NUCLEOTIDE SEQUENCE</scope>
    <source>
        <strain evidence="7">DSM 44724</strain>
    </source>
</reference>
<dbReference type="AlphaFoldDB" id="A0A9X3SYH1"/>
<dbReference type="EMBL" id="JAPZVQ010000008">
    <property type="protein sequence ID" value="MDA1386281.1"/>
    <property type="molecule type" value="Genomic_DNA"/>
</dbReference>
<dbReference type="InterPro" id="IPR051013">
    <property type="entry name" value="MBL_superfamily_lactonases"/>
</dbReference>
<evidence type="ECO:0000256" key="2">
    <source>
        <dbReference type="ARBA" id="ARBA00022723"/>
    </source>
</evidence>
<accession>A0A9X3SYH1</accession>
<evidence type="ECO:0000313" key="10">
    <source>
        <dbReference type="Proteomes" id="UP001183604"/>
    </source>
</evidence>
<feature type="compositionally biased region" description="Polar residues" evidence="5">
    <location>
        <begin position="266"/>
        <end position="284"/>
    </location>
</feature>
<dbReference type="PANTHER" id="PTHR42978:SF6">
    <property type="entry name" value="QUORUM-QUENCHING LACTONASE YTNP-RELATED"/>
    <property type="match status" value="1"/>
</dbReference>
<evidence type="ECO:0000313" key="9">
    <source>
        <dbReference type="Proteomes" id="UP001145799"/>
    </source>
</evidence>
<evidence type="ECO:0000256" key="5">
    <source>
        <dbReference type="SAM" id="MobiDB-lite"/>
    </source>
</evidence>
<feature type="domain" description="Metallo-beta-lactamase" evidence="6">
    <location>
        <begin position="63"/>
        <end position="271"/>
    </location>
</feature>
<dbReference type="SUPFAM" id="SSF56281">
    <property type="entry name" value="Metallo-hydrolase/oxidoreductase"/>
    <property type="match status" value="1"/>
</dbReference>
<dbReference type="GO" id="GO:0046872">
    <property type="term" value="F:metal ion binding"/>
    <property type="evidence" value="ECO:0007669"/>
    <property type="project" value="UniProtKB-KW"/>
</dbReference>
<dbReference type="PANTHER" id="PTHR42978">
    <property type="entry name" value="QUORUM-QUENCHING LACTONASE YTNP-RELATED-RELATED"/>
    <property type="match status" value="1"/>
</dbReference>
<comment type="caution">
    <text evidence="7">The sequence shown here is derived from an EMBL/GenBank/DDBJ whole genome shotgun (WGS) entry which is preliminary data.</text>
</comment>
<evidence type="ECO:0000313" key="8">
    <source>
        <dbReference type="EMBL" id="MDR7338247.1"/>
    </source>
</evidence>
<evidence type="ECO:0000259" key="6">
    <source>
        <dbReference type="SMART" id="SM00849"/>
    </source>
</evidence>
<comment type="similarity">
    <text evidence="1">Belongs to the metallo-beta-lactamase superfamily.</text>
</comment>
<evidence type="ECO:0000256" key="1">
    <source>
        <dbReference type="ARBA" id="ARBA00007749"/>
    </source>
</evidence>
<evidence type="ECO:0000256" key="4">
    <source>
        <dbReference type="ARBA" id="ARBA00022833"/>
    </source>
</evidence>
<dbReference type="GO" id="GO:0016787">
    <property type="term" value="F:hydrolase activity"/>
    <property type="evidence" value="ECO:0007669"/>
    <property type="project" value="UniProtKB-KW"/>
</dbReference>
<sequence>MTIPRIRIGDTEIIALTDGAGTFPFTSREAAFPDAIAEQWAAADRFDPGAIDAEGRWTLEFRAFAIRGPGGITLVDTGIGPEDALATWAPLPGRLPESLAEAGIGPDEVDAVVLTHLHTDHIGWAVVTEEAVTTSGDGPSSDRGPFFPNAEYLLQRREFDAIDDLNPQLRASLIDPLREAGRLRLLDGDAPLRDAARVVATPGHTPGHQSVLVAAGRESVLITGDLLVHAIQALYPELTYMFERDPAEAKRSRQRLLATEPGSTRHLATSHLTAPFTRAQTASR</sequence>
<keyword evidence="10" id="KW-1185">Reference proteome</keyword>
<evidence type="ECO:0000256" key="3">
    <source>
        <dbReference type="ARBA" id="ARBA00022801"/>
    </source>
</evidence>
<dbReference type="Gene3D" id="3.60.15.10">
    <property type="entry name" value="Ribonuclease Z/Hydroxyacylglutathione hydrolase-like"/>
    <property type="match status" value="1"/>
</dbReference>
<keyword evidence="3" id="KW-0378">Hydrolase</keyword>
<reference evidence="8 10" key="2">
    <citation type="submission" date="2023-07" db="EMBL/GenBank/DDBJ databases">
        <title>Sequencing the genomes of 1000 actinobacteria strains.</title>
        <authorList>
            <person name="Klenk H.-P."/>
        </authorList>
    </citation>
    <scope>NUCLEOTIDE SEQUENCE [LARGE SCALE GENOMIC DNA]</scope>
    <source>
        <strain evidence="8 10">DSM 44724</strain>
    </source>
</reference>
<feature type="region of interest" description="Disordered" evidence="5">
    <location>
        <begin position="251"/>
        <end position="284"/>
    </location>
</feature>
<name>A0A9X3SYH1_9ACTN</name>
<dbReference type="InterPro" id="IPR036866">
    <property type="entry name" value="RibonucZ/Hydroxyglut_hydro"/>
</dbReference>
<organism evidence="7 9">
    <name type="scientific">Glycomyces lechevalierae</name>
    <dbReference type="NCBI Taxonomy" id="256034"/>
    <lineage>
        <taxon>Bacteria</taxon>
        <taxon>Bacillati</taxon>
        <taxon>Actinomycetota</taxon>
        <taxon>Actinomycetes</taxon>
        <taxon>Glycomycetales</taxon>
        <taxon>Glycomycetaceae</taxon>
        <taxon>Glycomyces</taxon>
    </lineage>
</organism>
<dbReference type="Pfam" id="PF00753">
    <property type="entry name" value="Lactamase_B"/>
    <property type="match status" value="1"/>
</dbReference>
<evidence type="ECO:0000313" key="7">
    <source>
        <dbReference type="EMBL" id="MDA1386281.1"/>
    </source>
</evidence>
<dbReference type="SMART" id="SM00849">
    <property type="entry name" value="Lactamase_B"/>
    <property type="match status" value="1"/>
</dbReference>
<protein>
    <submittedName>
        <fullName evidence="8">Glyoxylase-like metal-dependent hydrolase (Beta-lactamase superfamily II)</fullName>
    </submittedName>
    <submittedName>
        <fullName evidence="7">MBL fold metallo-hydrolase</fullName>
    </submittedName>
</protein>
<keyword evidence="4" id="KW-0862">Zinc</keyword>
<dbReference type="EMBL" id="JAVDYD010000001">
    <property type="protein sequence ID" value="MDR7338247.1"/>
    <property type="molecule type" value="Genomic_DNA"/>
</dbReference>
<proteinExistence type="inferred from homology"/>
<dbReference type="Proteomes" id="UP001183604">
    <property type="component" value="Unassembled WGS sequence"/>
</dbReference>
<dbReference type="InterPro" id="IPR001279">
    <property type="entry name" value="Metallo-B-lactamas"/>
</dbReference>
<dbReference type="Proteomes" id="UP001145799">
    <property type="component" value="Unassembled WGS sequence"/>
</dbReference>